<dbReference type="SUPFAM" id="SSF56672">
    <property type="entry name" value="DNA/RNA polymerases"/>
    <property type="match status" value="1"/>
</dbReference>
<dbReference type="SUPFAM" id="SSF56219">
    <property type="entry name" value="DNase I-like"/>
    <property type="match status" value="1"/>
</dbReference>
<dbReference type="PROSITE" id="PS50878">
    <property type="entry name" value="RT_POL"/>
    <property type="match status" value="1"/>
</dbReference>
<evidence type="ECO:0000313" key="4">
    <source>
        <dbReference type="Proteomes" id="UP000694700"/>
    </source>
</evidence>
<reference evidence="3" key="1">
    <citation type="submission" date="2025-08" db="UniProtKB">
        <authorList>
            <consortium name="Ensembl"/>
        </authorList>
    </citation>
    <scope>IDENTIFICATION</scope>
</reference>
<dbReference type="PANTHER" id="PTHR31635">
    <property type="entry name" value="REVERSE TRANSCRIPTASE DOMAIN-CONTAINING PROTEIN-RELATED"/>
    <property type="match status" value="1"/>
</dbReference>
<dbReference type="PANTHER" id="PTHR31635:SF196">
    <property type="entry name" value="REVERSE TRANSCRIPTASE DOMAIN-CONTAINING PROTEIN-RELATED"/>
    <property type="match status" value="1"/>
</dbReference>
<feature type="chain" id="PRO_5034511100" description="Reverse transcriptase domain-containing protein" evidence="1">
    <location>
        <begin position="21"/>
        <end position="931"/>
    </location>
</feature>
<dbReference type="InterPro" id="IPR005135">
    <property type="entry name" value="Endo/exonuclease/phosphatase"/>
</dbReference>
<keyword evidence="1" id="KW-0732">Signal</keyword>
<evidence type="ECO:0000313" key="3">
    <source>
        <dbReference type="Ensembl" id="ENSCCRP00015069916.1"/>
    </source>
</evidence>
<dbReference type="CDD" id="cd09076">
    <property type="entry name" value="L1-EN"/>
    <property type="match status" value="1"/>
</dbReference>
<dbReference type="CDD" id="cd01650">
    <property type="entry name" value="RT_nLTR_like"/>
    <property type="match status" value="1"/>
</dbReference>
<dbReference type="Pfam" id="PF03372">
    <property type="entry name" value="Exo_endo_phos"/>
    <property type="match status" value="1"/>
</dbReference>
<dbReference type="InterPro" id="IPR043502">
    <property type="entry name" value="DNA/RNA_pol_sf"/>
</dbReference>
<dbReference type="InterPro" id="IPR036691">
    <property type="entry name" value="Endo/exonu/phosph_ase_sf"/>
</dbReference>
<proteinExistence type="predicted"/>
<sequence>MMNRIYWIMCLFSFLILMASFNIGSLNINGCRDVQKRTTLFKYLHLKKADVIMLQETHTDACNEVDWTNEWLGNIGLSHGTNLSAGVAFLISKRVKNDPDFLEIIPGRLLRADITIDNNSFSFFNIYAPNIGNERSVFFGKLSEELLKCPQDNIVIIGGDFNCTVDHKLDRNHEEPHPSSAGVFKSLINRHNLVDLWREAYPHVKQYTWLKMNSNKVSAARLDRFYVEKGSKGRFYGSCISPTFMSDHHFISMSMSVLSSKPYQTHWHFNSRLLHDHIFVHSFDLLWKSWREERFSYTSLNQWWDLGKVQIKNFCQQYTAHNTENLKMKMKILEQEILQQSYINEGGRLLSADIIKANKSLLKDLLDEQEKETLVRTRYLKHNEMDAPTAFFFGLERKPKERKFFHKLKLSNGSETTDQREIIASAISFYENLYQSEHCEEAAVEELLQGLPHLSTTEKEELEGFLTFSELSSAVLELNSGKSPGLDGLSAEFYKGFWNVLGQDLYHVFLESFNQGVLPLSCRRAVLTLIPKKGDLGYLKNWRPVSLLCTDFKILSKAITNRLKKCMATIIHEDQSYCIPKRTIFDNLFLLRDIITVAKTHQVDIGLLSLDQEKAFDRVDHLYLLKTLKAFGFGPQFISCVKLLYSETSSMLRINGCLTRPFAVTRGIRQGCPLSGLLYSISIEPFLSFLRKRLHGLVVPRFPEMSPIKLTAYADDVTVCIRNTDDISALISSLEIFQKATSAKINWDKCTSLLLGEWQNIDPPQLPQQCKWIKDGFKVLGVYLGTDPYMKKNWEGLADKVTGRLQKWRWILPKLSYRGRCLIVNNLAASMLWHRFTVLDPPKELLVTIQKSFVNFFWDGFHWLPPGVLYLPVTEGGQGLIELEARVKTMRLQTLQKLLYCSDKVPWIACSLSILQDIGGIGLDKQLFLID</sequence>
<dbReference type="Pfam" id="PF00078">
    <property type="entry name" value="RVT_1"/>
    <property type="match status" value="1"/>
</dbReference>
<dbReference type="InterPro" id="IPR000477">
    <property type="entry name" value="RT_dom"/>
</dbReference>
<dbReference type="Gene3D" id="3.60.10.10">
    <property type="entry name" value="Endonuclease/exonuclease/phosphatase"/>
    <property type="match status" value="1"/>
</dbReference>
<name>A0A8C1WP21_CYPCA</name>
<feature type="domain" description="Reverse transcriptase" evidence="2">
    <location>
        <begin position="511"/>
        <end position="784"/>
    </location>
</feature>
<organism evidence="3 4">
    <name type="scientific">Cyprinus carpio</name>
    <name type="common">Common carp</name>
    <dbReference type="NCBI Taxonomy" id="7962"/>
    <lineage>
        <taxon>Eukaryota</taxon>
        <taxon>Metazoa</taxon>
        <taxon>Chordata</taxon>
        <taxon>Craniata</taxon>
        <taxon>Vertebrata</taxon>
        <taxon>Euteleostomi</taxon>
        <taxon>Actinopterygii</taxon>
        <taxon>Neopterygii</taxon>
        <taxon>Teleostei</taxon>
        <taxon>Ostariophysi</taxon>
        <taxon>Cypriniformes</taxon>
        <taxon>Cyprinidae</taxon>
        <taxon>Cyprininae</taxon>
        <taxon>Cyprinus</taxon>
    </lineage>
</organism>
<dbReference type="Ensembl" id="ENSCCRT00015072166.1">
    <property type="protein sequence ID" value="ENSCCRP00015069916.1"/>
    <property type="gene ID" value="ENSCCRG00015028334.1"/>
</dbReference>
<accession>A0A8C1WP21</accession>
<evidence type="ECO:0000256" key="1">
    <source>
        <dbReference type="SAM" id="SignalP"/>
    </source>
</evidence>
<feature type="signal peptide" evidence="1">
    <location>
        <begin position="1"/>
        <end position="20"/>
    </location>
</feature>
<dbReference type="GO" id="GO:0003824">
    <property type="term" value="F:catalytic activity"/>
    <property type="evidence" value="ECO:0007669"/>
    <property type="project" value="InterPro"/>
</dbReference>
<protein>
    <recommendedName>
        <fullName evidence="2">Reverse transcriptase domain-containing protein</fullName>
    </recommendedName>
</protein>
<dbReference type="Proteomes" id="UP000694700">
    <property type="component" value="Unplaced"/>
</dbReference>
<dbReference type="AlphaFoldDB" id="A0A8C1WP21"/>
<evidence type="ECO:0000259" key="2">
    <source>
        <dbReference type="PROSITE" id="PS50878"/>
    </source>
</evidence>